<organism evidence="7 8">
    <name type="scientific">Lymnaea stagnalis</name>
    <name type="common">Great pond snail</name>
    <name type="synonym">Helix stagnalis</name>
    <dbReference type="NCBI Taxonomy" id="6523"/>
    <lineage>
        <taxon>Eukaryota</taxon>
        <taxon>Metazoa</taxon>
        <taxon>Spiralia</taxon>
        <taxon>Lophotrochozoa</taxon>
        <taxon>Mollusca</taxon>
        <taxon>Gastropoda</taxon>
        <taxon>Heterobranchia</taxon>
        <taxon>Euthyneura</taxon>
        <taxon>Panpulmonata</taxon>
        <taxon>Hygrophila</taxon>
        <taxon>Lymnaeoidea</taxon>
        <taxon>Lymnaeidae</taxon>
        <taxon>Lymnaea</taxon>
    </lineage>
</organism>
<evidence type="ECO:0008006" key="9">
    <source>
        <dbReference type="Google" id="ProtNLM"/>
    </source>
</evidence>
<comment type="caution">
    <text evidence="7">The sequence shown here is derived from an EMBL/GenBank/DDBJ whole genome shotgun (WGS) entry which is preliminary data.</text>
</comment>
<evidence type="ECO:0000259" key="3">
    <source>
        <dbReference type="Pfam" id="PF14728"/>
    </source>
</evidence>
<dbReference type="InterPro" id="IPR055364">
    <property type="entry name" value="PTHB1_CtH_dom"/>
</dbReference>
<gene>
    <name evidence="7" type="ORF">GSLYS_00010241001</name>
</gene>
<proteinExistence type="predicted"/>
<dbReference type="GO" id="GO:0060271">
    <property type="term" value="P:cilium assembly"/>
    <property type="evidence" value="ECO:0007669"/>
    <property type="project" value="TreeGrafter"/>
</dbReference>
<dbReference type="GO" id="GO:0016020">
    <property type="term" value="C:membrane"/>
    <property type="evidence" value="ECO:0007669"/>
    <property type="project" value="TreeGrafter"/>
</dbReference>
<dbReference type="PANTHER" id="PTHR20991:SF0">
    <property type="entry name" value="PROTEIN PTHB1"/>
    <property type="match status" value="1"/>
</dbReference>
<feature type="domain" description="PTHB1 GAE" evidence="3">
    <location>
        <begin position="443"/>
        <end position="518"/>
    </location>
</feature>
<evidence type="ECO:0000259" key="6">
    <source>
        <dbReference type="Pfam" id="PF23339"/>
    </source>
</evidence>
<evidence type="ECO:0000259" key="2">
    <source>
        <dbReference type="Pfam" id="PF14727"/>
    </source>
</evidence>
<protein>
    <recommendedName>
        <fullName evidence="9">Protein PTHB1</fullName>
    </recommendedName>
</protein>
<dbReference type="InterPro" id="IPR028074">
    <property type="entry name" value="PHTB1_GAE_dom"/>
</dbReference>
<dbReference type="AlphaFoldDB" id="A0AAV2HQE1"/>
<dbReference type="Pfam" id="PF14727">
    <property type="entry name" value="PHTB1_N"/>
    <property type="match status" value="1"/>
</dbReference>
<feature type="domain" description="PTHB1 C-terminal helix bundle" evidence="6">
    <location>
        <begin position="738"/>
        <end position="812"/>
    </location>
</feature>
<dbReference type="Pfam" id="PF14728">
    <property type="entry name" value="PTHB1_GAE"/>
    <property type="match status" value="1"/>
</dbReference>
<feature type="domain" description="PTHB1 N-terminal" evidence="2">
    <location>
        <begin position="1"/>
        <end position="358"/>
    </location>
</feature>
<feature type="compositionally biased region" description="Polar residues" evidence="1">
    <location>
        <begin position="935"/>
        <end position="945"/>
    </location>
</feature>
<dbReference type="Proteomes" id="UP001497497">
    <property type="component" value="Unassembled WGS sequence"/>
</dbReference>
<dbReference type="InterPro" id="IPR055362">
    <property type="entry name" value="PTHB1_pf_dom"/>
</dbReference>
<keyword evidence="8" id="KW-1185">Reference proteome</keyword>
<feature type="compositionally biased region" description="Basic residues" evidence="1">
    <location>
        <begin position="859"/>
        <end position="872"/>
    </location>
</feature>
<evidence type="ECO:0000313" key="8">
    <source>
        <dbReference type="Proteomes" id="UP001497497"/>
    </source>
</evidence>
<evidence type="ECO:0000259" key="5">
    <source>
        <dbReference type="Pfam" id="PF23338"/>
    </source>
</evidence>
<dbReference type="InterPro" id="IPR055363">
    <property type="entry name" value="PTHB1_hp_dom"/>
</dbReference>
<dbReference type="InterPro" id="IPR028073">
    <property type="entry name" value="PHTB1_N_dom"/>
</dbReference>
<feature type="region of interest" description="Disordered" evidence="1">
    <location>
        <begin position="859"/>
        <end position="966"/>
    </location>
</feature>
<dbReference type="EMBL" id="CAXITT010000226">
    <property type="protein sequence ID" value="CAL1536328.1"/>
    <property type="molecule type" value="Genomic_DNA"/>
</dbReference>
<dbReference type="PANTHER" id="PTHR20991">
    <property type="entry name" value="PARATHYROID HORMONE-RESPONSIVE B1 GENE"/>
    <property type="match status" value="1"/>
</dbReference>
<feature type="compositionally biased region" description="Basic and acidic residues" evidence="1">
    <location>
        <begin position="920"/>
        <end position="933"/>
    </location>
</feature>
<dbReference type="Pfam" id="PF23339">
    <property type="entry name" value="PTHB1_CtH"/>
    <property type="match status" value="1"/>
</dbReference>
<accession>A0AAV2HQE1</accession>
<evidence type="ECO:0000259" key="4">
    <source>
        <dbReference type="Pfam" id="PF23337"/>
    </source>
</evidence>
<sequence length="966" mass="106841">MSLFKTRDWWSITVGEEEEFNHGCLCIGNIDNDPNGYDKIIIGSFHGILRIYNPNPSNGSAVDDVVVEKAFQQPILQLEVGKFSSASENLKIAILHPRKLAVYNASVISGTVEHGSQYQLTLMYEHTLKRTAFNFCYGPFGGVKGKDFLCVQSMDGVVSIFEQESFAFSRFLPGALLPGPIKYVPRLDLFVTASSAWRVEAYRYQVLAVATDTAVGEESQNIKSGKKVAADWTYNIGEQALDIAYVEYPNVAPCILVLGERTIFCLTDNGMLKFAKKLEDDPCCVLPYASVSENKINYLLGTHSKALHVYQDTTLKWMAKTEFTPVQVRVGNFKGLKAGIVGLSDSGRLETMYLGTDPSVFSPPQVESRDINYAAMEAEMAKLMKHVKAKSGNSVIAPAVKAEDDLALHVHVSPNLDDVSVSQDVLILVLYIWELGLSLGSPIQMKSRLLLDNVKLEIHCPWPLGCNQSEFTIPSLDPNTPSETFVAVFQRYSGLPSHLYIQLSATFTSSTGGRRVISTRANLPTKLVIKPVFPVKTAVHKLTIDTNRPAVSLNELFPDLLGENAGGQGSALGFQFFGGGPVVSILASKTSQRYRLQSDQLEAIWLPLRELVGRLNGHFKKSHGDFKVSFDGALPLQEYFELVDAHFDVREGTQKCQDILAQRAAQFRTIQKRLLTRFKDKTPAPLQNLDTLLDGTYRQIIALADAVEENTQAEKLTANNLSSGTYLLNYLLKLWMDMTEDEFRVLEATLTPIVTTSESQGWEESVDAAITHLLRTVMAKSSKDQAVNPSPLVPPPDTNKVKKHIALFCDRIGKGARLVDGLKDNKEKMVKKSASRTIMEANENDSPGDTMPVDEMLRSNKRKAGHKKKKDKTLKPLGLPQMDQSISGEPGVLHSAREERESQQRINSLVPDLDTMDDDYGGRMSDDEDDKLKGNKNSLFNGNTRTDGHPAAPDRWLPGSGDVEIG</sequence>
<dbReference type="Pfam" id="PF23337">
    <property type="entry name" value="PTHB1_pf"/>
    <property type="match status" value="1"/>
</dbReference>
<reference evidence="7 8" key="1">
    <citation type="submission" date="2024-04" db="EMBL/GenBank/DDBJ databases">
        <authorList>
            <consortium name="Genoscope - CEA"/>
            <person name="William W."/>
        </authorList>
    </citation>
    <scope>NUCLEOTIDE SEQUENCE [LARGE SCALE GENOMIC DNA]</scope>
</reference>
<evidence type="ECO:0000256" key="1">
    <source>
        <dbReference type="SAM" id="MobiDB-lite"/>
    </source>
</evidence>
<feature type="domain" description="PTHB1 hairpin" evidence="5">
    <location>
        <begin position="634"/>
        <end position="735"/>
    </location>
</feature>
<dbReference type="Pfam" id="PF23338">
    <property type="entry name" value="PTHB1_hp"/>
    <property type="match status" value="1"/>
</dbReference>
<feature type="domain" description="PTHB1 platform" evidence="4">
    <location>
        <begin position="524"/>
        <end position="631"/>
    </location>
</feature>
<name>A0AAV2HQE1_LYMST</name>
<evidence type="ECO:0000313" key="7">
    <source>
        <dbReference type="EMBL" id="CAL1536328.1"/>
    </source>
</evidence>
<dbReference type="InterPro" id="IPR026511">
    <property type="entry name" value="PTHB1"/>
</dbReference>
<dbReference type="GO" id="GO:0034464">
    <property type="term" value="C:BBSome"/>
    <property type="evidence" value="ECO:0007669"/>
    <property type="project" value="InterPro"/>
</dbReference>